<name>W3XGZ9_PESFW</name>
<evidence type="ECO:0000259" key="1">
    <source>
        <dbReference type="PROSITE" id="PS51820"/>
    </source>
</evidence>
<dbReference type="InterPro" id="IPR037524">
    <property type="entry name" value="PA14/GLEYA"/>
</dbReference>
<dbReference type="OrthoDB" id="4388755at2759"/>
<dbReference type="InterPro" id="IPR018871">
    <property type="entry name" value="GLEYA_adhesin_domain"/>
</dbReference>
<dbReference type="Gene3D" id="2.60.120.1560">
    <property type="match status" value="1"/>
</dbReference>
<proteinExistence type="predicted"/>
<organism evidence="2 3">
    <name type="scientific">Pestalotiopsis fici (strain W106-1 / CGMCC3.15140)</name>
    <dbReference type="NCBI Taxonomy" id="1229662"/>
    <lineage>
        <taxon>Eukaryota</taxon>
        <taxon>Fungi</taxon>
        <taxon>Dikarya</taxon>
        <taxon>Ascomycota</taxon>
        <taxon>Pezizomycotina</taxon>
        <taxon>Sordariomycetes</taxon>
        <taxon>Xylariomycetidae</taxon>
        <taxon>Amphisphaeriales</taxon>
        <taxon>Sporocadaceae</taxon>
        <taxon>Pestalotiopsis</taxon>
    </lineage>
</organism>
<dbReference type="InParanoid" id="W3XGZ9"/>
<evidence type="ECO:0000313" key="2">
    <source>
        <dbReference type="EMBL" id="ETS85363.1"/>
    </source>
</evidence>
<accession>W3XGZ9</accession>
<protein>
    <recommendedName>
        <fullName evidence="1">PA14 domain-containing protein</fullName>
    </recommendedName>
</protein>
<feature type="domain" description="PA14" evidence="1">
    <location>
        <begin position="2"/>
        <end position="163"/>
    </location>
</feature>
<dbReference type="EMBL" id="KI912110">
    <property type="protein sequence ID" value="ETS85363.1"/>
    <property type="molecule type" value="Genomic_DNA"/>
</dbReference>
<dbReference type="Proteomes" id="UP000030651">
    <property type="component" value="Unassembled WGS sequence"/>
</dbReference>
<dbReference type="HOGENOM" id="CLU_1533105_0_0_1"/>
<dbReference type="KEGG" id="pfy:PFICI_03388"/>
<reference evidence="3" key="1">
    <citation type="journal article" date="2015" name="BMC Genomics">
        <title>Genomic and transcriptomic analysis of the endophytic fungus Pestalotiopsis fici reveals its lifestyle and high potential for synthesis of natural products.</title>
        <authorList>
            <person name="Wang X."/>
            <person name="Zhang X."/>
            <person name="Liu L."/>
            <person name="Xiang M."/>
            <person name="Wang W."/>
            <person name="Sun X."/>
            <person name="Che Y."/>
            <person name="Guo L."/>
            <person name="Liu G."/>
            <person name="Guo L."/>
            <person name="Wang C."/>
            <person name="Yin W.B."/>
            <person name="Stadler M."/>
            <person name="Zhang X."/>
            <person name="Liu X."/>
        </authorList>
    </citation>
    <scope>NUCLEOTIDE SEQUENCE [LARGE SCALE GENOMIC DNA]</scope>
    <source>
        <strain evidence="3">W106-1 / CGMCC3.15140</strain>
    </source>
</reference>
<dbReference type="AlphaFoldDB" id="W3XGZ9"/>
<dbReference type="GeneID" id="19268401"/>
<dbReference type="PROSITE" id="PS51820">
    <property type="entry name" value="PA14"/>
    <property type="match status" value="1"/>
</dbReference>
<dbReference type="RefSeq" id="XP_007830160.1">
    <property type="nucleotide sequence ID" value="XM_007831969.1"/>
</dbReference>
<sequence>MDFADVLTCIYVQDPSYFKGKTPLYTGTIDDLNFSTDTDGMLLNLGAVPINASQIAVVAQGYFRAKHTGSYYIGSTGFSTDDWAFMWTGKKAFQDWDLDNRDGEAFGHRLVVNEDMGVQLNNLDEGQLVPFTYLWINYLGAGQSNFFIDDALSFDLSFDNQGWFIWDCDPNAFTI</sequence>
<dbReference type="Pfam" id="PF10528">
    <property type="entry name" value="GLEYA"/>
    <property type="match status" value="1"/>
</dbReference>
<gene>
    <name evidence="2" type="ORF">PFICI_03388</name>
</gene>
<keyword evidence="3" id="KW-1185">Reference proteome</keyword>
<evidence type="ECO:0000313" key="3">
    <source>
        <dbReference type="Proteomes" id="UP000030651"/>
    </source>
</evidence>